<gene>
    <name evidence="1" type="ORF">EXIGLDRAFT_764986</name>
</gene>
<dbReference type="InParanoid" id="A0A165KUH9"/>
<keyword evidence="2" id="KW-1185">Reference proteome</keyword>
<dbReference type="EMBL" id="KV425937">
    <property type="protein sequence ID" value="KZV96914.1"/>
    <property type="molecule type" value="Genomic_DNA"/>
</dbReference>
<organism evidence="1 2">
    <name type="scientific">Exidia glandulosa HHB12029</name>
    <dbReference type="NCBI Taxonomy" id="1314781"/>
    <lineage>
        <taxon>Eukaryota</taxon>
        <taxon>Fungi</taxon>
        <taxon>Dikarya</taxon>
        <taxon>Basidiomycota</taxon>
        <taxon>Agaricomycotina</taxon>
        <taxon>Agaricomycetes</taxon>
        <taxon>Auriculariales</taxon>
        <taxon>Exidiaceae</taxon>
        <taxon>Exidia</taxon>
    </lineage>
</organism>
<protein>
    <submittedName>
        <fullName evidence="1">Uncharacterized protein</fullName>
    </submittedName>
</protein>
<proteinExistence type="predicted"/>
<name>A0A165KUH9_EXIGL</name>
<sequence>MSASEAALYENMSTLIDPHEPCTVELLRMLARQPRKAALVRSCYMTFCRDLDVIFARRKFGRSPPAPDVLSLYRDVLVRMVNLSTLRVPMPTGRHTFYGDILQIIRSGVFKLKSLLIPGEASGGFAALDEAVASHAGTLRSIGFMYSRIGTLTGDRLNSLTHFADRYSTFAVSDYVDSSQSALSSGPAVYLYPILDALSPVCDTDLYMRNIQHALWNRDETTSPWIVITCLQQLHFVIPRVLQHLAASFSDVTSLTIQLISPASTVTDDHVRARDTDSFSAWVAIIASLAAVERSLTILVLASLLNEGQSDELFLNEDEERELLRHIATRCRSVRIVTLPTGDEYYLDSAAKDGWSVM</sequence>
<evidence type="ECO:0000313" key="2">
    <source>
        <dbReference type="Proteomes" id="UP000077266"/>
    </source>
</evidence>
<reference evidence="1 2" key="1">
    <citation type="journal article" date="2016" name="Mol. Biol. Evol.">
        <title>Comparative Genomics of Early-Diverging Mushroom-Forming Fungi Provides Insights into the Origins of Lignocellulose Decay Capabilities.</title>
        <authorList>
            <person name="Nagy L.G."/>
            <person name="Riley R."/>
            <person name="Tritt A."/>
            <person name="Adam C."/>
            <person name="Daum C."/>
            <person name="Floudas D."/>
            <person name="Sun H."/>
            <person name="Yadav J.S."/>
            <person name="Pangilinan J."/>
            <person name="Larsson K.H."/>
            <person name="Matsuura K."/>
            <person name="Barry K."/>
            <person name="Labutti K."/>
            <person name="Kuo R."/>
            <person name="Ohm R.A."/>
            <person name="Bhattacharya S.S."/>
            <person name="Shirouzu T."/>
            <person name="Yoshinaga Y."/>
            <person name="Martin F.M."/>
            <person name="Grigoriev I.V."/>
            <person name="Hibbett D.S."/>
        </authorList>
    </citation>
    <scope>NUCLEOTIDE SEQUENCE [LARGE SCALE GENOMIC DNA]</scope>
    <source>
        <strain evidence="1 2">HHB12029</strain>
    </source>
</reference>
<accession>A0A165KUH9</accession>
<dbReference type="Proteomes" id="UP000077266">
    <property type="component" value="Unassembled WGS sequence"/>
</dbReference>
<evidence type="ECO:0000313" key="1">
    <source>
        <dbReference type="EMBL" id="KZV96914.1"/>
    </source>
</evidence>
<dbReference type="AlphaFoldDB" id="A0A165KUH9"/>